<accession>A0A7Y9ATS4</accession>
<proteinExistence type="predicted"/>
<dbReference type="Proteomes" id="UP000521922">
    <property type="component" value="Unassembled WGS sequence"/>
</dbReference>
<dbReference type="EMBL" id="JACCBB010000001">
    <property type="protein sequence ID" value="NYD21384.1"/>
    <property type="molecule type" value="Genomic_DNA"/>
</dbReference>
<dbReference type="AlphaFoldDB" id="A0A7Y9ATS4"/>
<organism evidence="1 2">
    <name type="scientific">Kineococcus aurantiacus</name>
    <dbReference type="NCBI Taxonomy" id="37633"/>
    <lineage>
        <taxon>Bacteria</taxon>
        <taxon>Bacillati</taxon>
        <taxon>Actinomycetota</taxon>
        <taxon>Actinomycetes</taxon>
        <taxon>Kineosporiales</taxon>
        <taxon>Kineosporiaceae</taxon>
        <taxon>Kineococcus</taxon>
    </lineage>
</organism>
<dbReference type="RefSeq" id="WP_179749650.1">
    <property type="nucleotide sequence ID" value="NZ_BAAAGN010000006.1"/>
</dbReference>
<evidence type="ECO:0000313" key="2">
    <source>
        <dbReference type="Proteomes" id="UP000521922"/>
    </source>
</evidence>
<evidence type="ECO:0000313" key="1">
    <source>
        <dbReference type="EMBL" id="NYD21384.1"/>
    </source>
</evidence>
<name>A0A7Y9ATS4_9ACTN</name>
<sequence length="178" mass="19800">MNENPQTSQPSATSWLPSWFTHPAHLELDSGFHLRPLRAVDVDLDLPAVLGSRLSLWARYGFAWGWPPADLDRDGDRRDLERQEQEMSAGTSFSYGLFDEAEEALGGCVYLDPPRGGPGGADVDVTWWTVDALVGSAVHAELPGALRGWLARDWPFTRPRFVGFDLSWPEWALLPDPA</sequence>
<protein>
    <recommendedName>
        <fullName evidence="3">GNAT family N-acetyltransferase</fullName>
    </recommendedName>
</protein>
<comment type="caution">
    <text evidence="1">The sequence shown here is derived from an EMBL/GenBank/DDBJ whole genome shotgun (WGS) entry which is preliminary data.</text>
</comment>
<reference evidence="1 2" key="1">
    <citation type="submission" date="2020-07" db="EMBL/GenBank/DDBJ databases">
        <title>Sequencing the genomes of 1000 actinobacteria strains.</title>
        <authorList>
            <person name="Klenk H.-P."/>
        </authorList>
    </citation>
    <scope>NUCLEOTIDE SEQUENCE [LARGE SCALE GENOMIC DNA]</scope>
    <source>
        <strain evidence="1 2">DSM 7487</strain>
    </source>
</reference>
<keyword evidence="2" id="KW-1185">Reference proteome</keyword>
<gene>
    <name evidence="1" type="ORF">BJ968_000924</name>
</gene>
<evidence type="ECO:0008006" key="3">
    <source>
        <dbReference type="Google" id="ProtNLM"/>
    </source>
</evidence>